<accession>A0A4P9WG11</accession>
<evidence type="ECO:0000256" key="2">
    <source>
        <dbReference type="SAM" id="MobiDB-lite"/>
    </source>
</evidence>
<evidence type="ECO:0000313" key="3">
    <source>
        <dbReference type="EMBL" id="RKO90733.1"/>
    </source>
</evidence>
<organism evidence="3 4">
    <name type="scientific">Blyttiomyces helicus</name>
    <dbReference type="NCBI Taxonomy" id="388810"/>
    <lineage>
        <taxon>Eukaryota</taxon>
        <taxon>Fungi</taxon>
        <taxon>Fungi incertae sedis</taxon>
        <taxon>Chytridiomycota</taxon>
        <taxon>Chytridiomycota incertae sedis</taxon>
        <taxon>Chytridiomycetes</taxon>
        <taxon>Chytridiomycetes incertae sedis</taxon>
        <taxon>Blyttiomyces</taxon>
    </lineage>
</organism>
<sequence length="576" mass="62256">MSSVNLSKEPHVVVEAGAGSDSPPPVAVLQACSALPSIARAHVKELRTQVLELKRKLNEAEDGRAALAREVAEKVVDIAKLLALLDYKYERARWAEASAAMLECSFRLLSMMICRATDMAPPDQASKHIGPRCVTSLTRGFHRLSVLRLHGLLRAFARRAPLSYRPHKASTGHPGSARDGLWDPRRYGLRSNVLGEFRWLYLLFIPSSTLSPPADTRSLRGALACRCADDDLPATPDDRDEDDDQRPHPKSARACSTGKGRDGKGRGGRGGGKWTILAGERARGAEEAISSRLGVYFKKEGRPSSESRWTPSKRSLPLSPRGLPAPRIAHVLVSALTTCGTRSRAHWILTSESVLLLSNSDGDDATLRLYTRQPGAAGRGSIAGDRPRGDAVPALDEGATKHLENATPIAADASSPSAHIPLPPISTPQRTPTPAPLKLRRLLLPLRTIHRSWSMWLTPPSVRSCFGGRGRWGRGLAESLQKCADAPGGAAYEPLTYTWAAINGPVELLRIELAIPEFRELPVRSASEIINRPPFFVMSESVAATGSRSPRGTFHGPVQSACNPPPVSREDAFGSG</sequence>
<evidence type="ECO:0000256" key="1">
    <source>
        <dbReference type="SAM" id="Coils"/>
    </source>
</evidence>
<dbReference type="AlphaFoldDB" id="A0A4P9WG11"/>
<keyword evidence="1" id="KW-0175">Coiled coil</keyword>
<feature type="coiled-coil region" evidence="1">
    <location>
        <begin position="43"/>
        <end position="70"/>
    </location>
</feature>
<keyword evidence="4" id="KW-1185">Reference proteome</keyword>
<reference evidence="4" key="1">
    <citation type="journal article" date="2018" name="Nat. Microbiol.">
        <title>Leveraging single-cell genomics to expand the fungal tree of life.</title>
        <authorList>
            <person name="Ahrendt S.R."/>
            <person name="Quandt C.A."/>
            <person name="Ciobanu D."/>
            <person name="Clum A."/>
            <person name="Salamov A."/>
            <person name="Andreopoulos B."/>
            <person name="Cheng J.F."/>
            <person name="Woyke T."/>
            <person name="Pelin A."/>
            <person name="Henrissat B."/>
            <person name="Reynolds N.K."/>
            <person name="Benny G.L."/>
            <person name="Smith M.E."/>
            <person name="James T.Y."/>
            <person name="Grigoriev I.V."/>
        </authorList>
    </citation>
    <scope>NUCLEOTIDE SEQUENCE [LARGE SCALE GENOMIC DNA]</scope>
</reference>
<evidence type="ECO:0000313" key="4">
    <source>
        <dbReference type="Proteomes" id="UP000269721"/>
    </source>
</evidence>
<dbReference type="Proteomes" id="UP000269721">
    <property type="component" value="Unassembled WGS sequence"/>
</dbReference>
<gene>
    <name evidence="3" type="ORF">BDK51DRAFT_40777</name>
</gene>
<proteinExistence type="predicted"/>
<feature type="region of interest" description="Disordered" evidence="2">
    <location>
        <begin position="300"/>
        <end position="321"/>
    </location>
</feature>
<feature type="region of interest" description="Disordered" evidence="2">
    <location>
        <begin position="547"/>
        <end position="576"/>
    </location>
</feature>
<name>A0A4P9WG11_9FUNG</name>
<dbReference type="EMBL" id="KZ995409">
    <property type="protein sequence ID" value="RKO90733.1"/>
    <property type="molecule type" value="Genomic_DNA"/>
</dbReference>
<feature type="region of interest" description="Disordered" evidence="2">
    <location>
        <begin position="231"/>
        <end position="275"/>
    </location>
</feature>
<protein>
    <submittedName>
        <fullName evidence="3">Uncharacterized protein</fullName>
    </submittedName>
</protein>